<protein>
    <submittedName>
        <fullName evidence="2">Uncharacterized protein</fullName>
    </submittedName>
</protein>
<feature type="compositionally biased region" description="Basic and acidic residues" evidence="1">
    <location>
        <begin position="372"/>
        <end position="388"/>
    </location>
</feature>
<reference evidence="2" key="1">
    <citation type="submission" date="2022-11" db="EMBL/GenBank/DDBJ databases">
        <authorList>
            <person name="Petersen C."/>
        </authorList>
    </citation>
    <scope>NUCLEOTIDE SEQUENCE</scope>
    <source>
        <strain evidence="2">IBT 21917</strain>
    </source>
</reference>
<proteinExistence type="predicted"/>
<comment type="caution">
    <text evidence="2">The sequence shown here is derived from an EMBL/GenBank/DDBJ whole genome shotgun (WGS) entry which is preliminary data.</text>
</comment>
<feature type="compositionally biased region" description="Basic and acidic residues" evidence="1">
    <location>
        <begin position="594"/>
        <end position="612"/>
    </location>
</feature>
<feature type="region of interest" description="Disordered" evidence="1">
    <location>
        <begin position="236"/>
        <end position="341"/>
    </location>
</feature>
<dbReference type="EMBL" id="JAPQKO010000006">
    <property type="protein sequence ID" value="KAJ5155913.1"/>
    <property type="molecule type" value="Genomic_DNA"/>
</dbReference>
<accession>A0A9W9HSQ2</accession>
<feature type="compositionally biased region" description="Polar residues" evidence="1">
    <location>
        <begin position="471"/>
        <end position="480"/>
    </location>
</feature>
<gene>
    <name evidence="2" type="ORF">N7492_008716</name>
</gene>
<feature type="region of interest" description="Disordered" evidence="1">
    <location>
        <begin position="420"/>
        <end position="623"/>
    </location>
</feature>
<sequence length="712" mass="78528">MRTRSQPVSPGGLVSLDDLPRRRRATRSTSAQPQDADITESTQGPQPTEHKSAPRSRQTREVRITEDEDPVIPSIEAMDDKPVGGPASGDNGSSSRRSHYNPSGSRRHRFPNEHVAVELPSTQWLPSKEDSSIPRNRSSYLDIARRRRNEADGRVDKTLYRLDNLVNQNESDMEASASNKRQTVSTDVVAPAIANPATPEKALPSTPKTAPAVSSEASPSWSKWIFNSVSRRWTNIRDRFGPHPTPPTPEAQSAVEKPTSPPAPTQDSPSIQAVPSAQAVQSARLTPHRRRPSVGMITRPRSARSTRTARLTRHEQTADQLAHPRRRSVTKHEPYNYRTTPNFSKELLDRYTGPAKNPQTDASAADVTEIRVNHEQVNHSEESTDKVGPRKRKRDSPEVIPNPPGCSYGFDPVYFIIDSDDEEEAERDKARRAAEALKQRTEEIAEQNDDAPRAKKARVQEPPLQRRRLGTSRQAAGNASTTTFTNTLTEAPPSLFAKPVPSQHPVSLPAASTPASTLEVPEPEPSKPEPSKLEISKPEAPKPEVSKPKAPEAPVSQPQASEVEETQTPIGSSQKFATAIDTDDDFSPLTRARNKAEQFKPKTPSRLRETHRFSSSNTTPPSFLGMATALKGGERSTEDPFSGSLMSVGSPMVKTTSNWFHEVCPTGDLGQLSWPPRPTFDFQPAATAQLAQESYQRLADEANTFWQKMLKA</sequence>
<feature type="compositionally biased region" description="Basic and acidic residues" evidence="1">
    <location>
        <begin position="524"/>
        <end position="550"/>
    </location>
</feature>
<dbReference type="Proteomes" id="UP001146351">
    <property type="component" value="Unassembled WGS sequence"/>
</dbReference>
<name>A0A9W9HSQ2_9EURO</name>
<feature type="compositionally biased region" description="Basic and acidic residues" evidence="1">
    <location>
        <begin position="48"/>
        <end position="65"/>
    </location>
</feature>
<feature type="compositionally biased region" description="Polar residues" evidence="1">
    <location>
        <begin position="90"/>
        <end position="104"/>
    </location>
</feature>
<dbReference type="AlphaFoldDB" id="A0A9W9HSQ2"/>
<evidence type="ECO:0000313" key="3">
    <source>
        <dbReference type="Proteomes" id="UP001146351"/>
    </source>
</evidence>
<feature type="compositionally biased region" description="Low complexity" evidence="1">
    <location>
        <begin position="298"/>
        <end position="309"/>
    </location>
</feature>
<keyword evidence="3" id="KW-1185">Reference proteome</keyword>
<evidence type="ECO:0000256" key="1">
    <source>
        <dbReference type="SAM" id="MobiDB-lite"/>
    </source>
</evidence>
<reference evidence="2" key="2">
    <citation type="journal article" date="2023" name="IMA Fungus">
        <title>Comparative genomic study of the Penicillium genus elucidates a diverse pangenome and 15 lateral gene transfer events.</title>
        <authorList>
            <person name="Petersen C."/>
            <person name="Sorensen T."/>
            <person name="Nielsen M.R."/>
            <person name="Sondergaard T.E."/>
            <person name="Sorensen J.L."/>
            <person name="Fitzpatrick D.A."/>
            <person name="Frisvad J.C."/>
            <person name="Nielsen K.L."/>
        </authorList>
    </citation>
    <scope>NUCLEOTIDE SEQUENCE</scope>
    <source>
        <strain evidence="2">IBT 21917</strain>
    </source>
</reference>
<feature type="compositionally biased region" description="Low complexity" evidence="1">
    <location>
        <begin position="272"/>
        <end position="283"/>
    </location>
</feature>
<organism evidence="2 3">
    <name type="scientific">Penicillium capsulatum</name>
    <dbReference type="NCBI Taxonomy" id="69766"/>
    <lineage>
        <taxon>Eukaryota</taxon>
        <taxon>Fungi</taxon>
        <taxon>Dikarya</taxon>
        <taxon>Ascomycota</taxon>
        <taxon>Pezizomycotina</taxon>
        <taxon>Eurotiomycetes</taxon>
        <taxon>Eurotiomycetidae</taxon>
        <taxon>Eurotiales</taxon>
        <taxon>Aspergillaceae</taxon>
        <taxon>Penicillium</taxon>
    </lineage>
</organism>
<feature type="compositionally biased region" description="Polar residues" evidence="1">
    <location>
        <begin position="556"/>
        <end position="576"/>
    </location>
</feature>
<feature type="region of interest" description="Disordered" evidence="1">
    <location>
        <begin position="372"/>
        <end position="406"/>
    </location>
</feature>
<feature type="region of interest" description="Disordered" evidence="1">
    <location>
        <begin position="1"/>
        <end position="135"/>
    </location>
</feature>
<evidence type="ECO:0000313" key="2">
    <source>
        <dbReference type="EMBL" id="KAJ5155913.1"/>
    </source>
</evidence>
<feature type="compositionally biased region" description="Basic and acidic residues" evidence="1">
    <location>
        <begin position="426"/>
        <end position="443"/>
    </location>
</feature>
<feature type="region of interest" description="Disordered" evidence="1">
    <location>
        <begin position="195"/>
        <end position="217"/>
    </location>
</feature>
<dbReference type="OrthoDB" id="5394108at2759"/>